<comment type="caution">
    <text evidence="1">The sequence shown here is derived from an EMBL/GenBank/DDBJ whole genome shotgun (WGS) entry which is preliminary data.</text>
</comment>
<dbReference type="InterPro" id="IPR029035">
    <property type="entry name" value="DHS-like_NAD/FAD-binding_dom"/>
</dbReference>
<evidence type="ECO:0000313" key="2">
    <source>
        <dbReference type="Proteomes" id="UP001225316"/>
    </source>
</evidence>
<dbReference type="RefSeq" id="WP_308949101.1">
    <property type="nucleotide sequence ID" value="NZ_JARXHW010000008.1"/>
</dbReference>
<protein>
    <submittedName>
        <fullName evidence="1">SIR2 family protein</fullName>
    </submittedName>
</protein>
<dbReference type="SUPFAM" id="SSF52467">
    <property type="entry name" value="DHS-like NAD/FAD-binding domain"/>
    <property type="match status" value="1"/>
</dbReference>
<name>A0ABU1AS30_9BACT</name>
<reference evidence="1 2" key="1">
    <citation type="submission" date="2023-04" db="EMBL/GenBank/DDBJ databases">
        <title>A novel bacteria isolated from coastal sediment.</title>
        <authorList>
            <person name="Liu X.-J."/>
            <person name="Du Z.-J."/>
        </authorList>
    </citation>
    <scope>NUCLEOTIDE SEQUENCE [LARGE SCALE GENOMIC DNA]</scope>
    <source>
        <strain evidence="1 2">SDUM461003</strain>
    </source>
</reference>
<dbReference type="EMBL" id="JARXHW010000008">
    <property type="protein sequence ID" value="MDQ8206963.1"/>
    <property type="molecule type" value="Genomic_DNA"/>
</dbReference>
<dbReference type="Pfam" id="PF13289">
    <property type="entry name" value="SIR2_2"/>
    <property type="match status" value="1"/>
</dbReference>
<gene>
    <name evidence="1" type="ORF">QEH52_05545</name>
</gene>
<sequence>MDKNVTNRTNTQPLKIANSIRPYLNEIADRLWSGHAAIMVGAGFSKNAKPNSTSCTKFPDWTELGDLFYEKVHGEMPGDSRKYMNVLKLADEVQAALGRPVLDQLLRNVIPDLDYEPSALHTKLLELPWADIFTTNYDTLLERAAVSISSQRFDVVVNKEDLVYSEQPRIIKLHGSFPSERPFIITEEDYRRYPKEYAPFVNTVQQSLLENTLCLVGFSGDDPNFLQWIGWIRDNLGHKSSPKIYLVGVVNLSNAQKKLLEARNTVVINMADCASVGAHGYYEGLERFFDYLMSKKDTENALGWPYESSKLSPDLQKDKLLQAQATLAKWKEQRNSYPGWVVVPQDRRETLWNHTEHWCRFINKIGEISDKIAFEWIYELVWRMNKCLCPLFNDQVEFITAILDKYRWMFFPKDAPSPTHDTSARAEDRLKWIELKIHLMRYYREEGFHPEWDTTNGKIASIWGNLSAYQQASVYYERALFALFSIDIPELRKRIAEWPVNESLPHMEAKRAMLLAEIGEVNEAASILSNSLEQIRSKLNLKPVSNDYSLVSQESYVMLLYKFVKDAAAFLTHLIAPSENEIEDMRKLFFAKFDIQDEQATAHPSRTDRLRSIQDIESTSRNPKEEWQKVIRKSDATTGSEHDSLLRQVRNTTRLDELRNYHNRWDDLKKYKCDPWDEVRIFTAQLEQSASKPKAVTETPDFDIGKVSQTHHLCGGDKEALTGYAFLRFLEDTGIVFRIPGCNFSAKSGAGALTRISDYSPSWATASLLRLGDPKLADLLYDRQALSKMSQDQVDHLIDIYLATLEKAQIDIAEGSGFYRDNFGILLAKIVPEILSRLATKCSSEKRFIILDFLKGVYESSDRSKYDKIGSLTKRLINSFDKSSYPKLITLLLEFPILGGLSVIEDRDFLNPLLFVEVPDDIIGSLATPDEELIERLVSIMENSDSGGRLWATLSLSKLYEWGLLNKAQESEFARVIWSKLDEHNLPAQTGFYRFAFLKMPHPLNSSVEERVREYLHKAVFPIQSKQTEKGVSILGGQIPLCHEILGANKMLDWRKVEIEEFTNQIIEWWDGDKDQLLKKNASESVWMDIYGEFKGRFSKMENLLARVIVPEARKHELEVSIEAARRILDELNDIGISALRLKVALSMNESDEINHAVSEINRLLSSNTRDHVIEAIHGIDLMVEMLNQETAPHIIKPVITQLALKIKWRHNCELGLSISVMSTLVRKFSSLFSNDVETDTLSGLISLAEETDYKFAGKDFSDRIFIREEAAGLAAELNRLYLASHSSIPDAIEVWQRICQSTDEFAEIRNRWI</sequence>
<dbReference type="NCBIfam" id="NF041819">
    <property type="entry name" value="Dsr2"/>
    <property type="match status" value="1"/>
</dbReference>
<dbReference type="Proteomes" id="UP001225316">
    <property type="component" value="Unassembled WGS sequence"/>
</dbReference>
<organism evidence="1 2">
    <name type="scientific">Thalassobacterium maritimum</name>
    <dbReference type="NCBI Taxonomy" id="3041265"/>
    <lineage>
        <taxon>Bacteria</taxon>
        <taxon>Pseudomonadati</taxon>
        <taxon>Verrucomicrobiota</taxon>
        <taxon>Opitutia</taxon>
        <taxon>Puniceicoccales</taxon>
        <taxon>Coraliomargaritaceae</taxon>
        <taxon>Thalassobacterium</taxon>
    </lineage>
</organism>
<evidence type="ECO:0000313" key="1">
    <source>
        <dbReference type="EMBL" id="MDQ8206963.1"/>
    </source>
</evidence>
<keyword evidence="2" id="KW-1185">Reference proteome</keyword>
<accession>A0ABU1AS30</accession>
<proteinExistence type="predicted"/>